<evidence type="ECO:0000256" key="2">
    <source>
        <dbReference type="ARBA" id="ARBA00010792"/>
    </source>
</evidence>
<dbReference type="Proteomes" id="UP001575652">
    <property type="component" value="Unassembled WGS sequence"/>
</dbReference>
<feature type="domain" description="VTT" evidence="8">
    <location>
        <begin position="9"/>
        <end position="113"/>
    </location>
</feature>
<evidence type="ECO:0000313" key="10">
    <source>
        <dbReference type="Proteomes" id="UP001575652"/>
    </source>
</evidence>
<dbReference type="PANTHER" id="PTHR30353:SF15">
    <property type="entry name" value="INNER MEMBRANE PROTEIN YABI"/>
    <property type="match status" value="1"/>
</dbReference>
<dbReference type="Pfam" id="PF09335">
    <property type="entry name" value="VTT_dom"/>
    <property type="match status" value="1"/>
</dbReference>
<evidence type="ECO:0000256" key="7">
    <source>
        <dbReference type="RuleBase" id="RU367016"/>
    </source>
</evidence>
<feature type="transmembrane region" description="Helical" evidence="7">
    <location>
        <begin position="62"/>
        <end position="82"/>
    </location>
</feature>
<keyword evidence="5 7" id="KW-1133">Transmembrane helix</keyword>
<dbReference type="RefSeq" id="WP_373970872.1">
    <property type="nucleotide sequence ID" value="NZ_JBHDLJ010000002.1"/>
</dbReference>
<comment type="caution">
    <text evidence="9">The sequence shown here is derived from an EMBL/GenBank/DDBJ whole genome shotgun (WGS) entry which is preliminary data.</text>
</comment>
<dbReference type="InterPro" id="IPR032818">
    <property type="entry name" value="DedA-like"/>
</dbReference>
<comment type="similarity">
    <text evidence="2 7">Belongs to the DedA family.</text>
</comment>
<name>A0ABV4UN66_9MICC</name>
<keyword evidence="3 7" id="KW-1003">Cell membrane</keyword>
<accession>A0ABV4UN66</accession>
<evidence type="ECO:0000256" key="6">
    <source>
        <dbReference type="ARBA" id="ARBA00023136"/>
    </source>
</evidence>
<proteinExistence type="inferred from homology"/>
<keyword evidence="4 7" id="KW-0812">Transmembrane</keyword>
<evidence type="ECO:0000313" key="9">
    <source>
        <dbReference type="EMBL" id="MFB0833707.1"/>
    </source>
</evidence>
<feature type="transmembrane region" description="Helical" evidence="7">
    <location>
        <begin position="94"/>
        <end position="119"/>
    </location>
</feature>
<gene>
    <name evidence="9" type="ORF">ACETWP_03825</name>
</gene>
<evidence type="ECO:0000259" key="8">
    <source>
        <dbReference type="Pfam" id="PF09335"/>
    </source>
</evidence>
<dbReference type="PANTHER" id="PTHR30353">
    <property type="entry name" value="INNER MEMBRANE PROTEIN DEDA-RELATED"/>
    <property type="match status" value="1"/>
</dbReference>
<evidence type="ECO:0000256" key="4">
    <source>
        <dbReference type="ARBA" id="ARBA00022692"/>
    </source>
</evidence>
<sequence length="157" mass="17359">MDWIRDAPFGWTFAFLFAGAMLRANSTYWIGRGLAAGVRNSRFEHLLEGPVYLRARRLMDRWGILAVPVSFLTIGVQTAVNASAGISRMPLARYLPAVVLGCLLWALIYATVGMAVFYAWLALGWQWIAAGAVVVGVATAAWIRHRRRQGRPPGRGD</sequence>
<evidence type="ECO:0000256" key="5">
    <source>
        <dbReference type="ARBA" id="ARBA00022989"/>
    </source>
</evidence>
<comment type="subcellular location">
    <subcellularLocation>
        <location evidence="1 7">Cell membrane</location>
        <topology evidence="1 7">Multi-pass membrane protein</topology>
    </subcellularLocation>
</comment>
<keyword evidence="10" id="KW-1185">Reference proteome</keyword>
<comment type="caution">
    <text evidence="7">Lacks conserved residue(s) required for the propagation of feature annotation.</text>
</comment>
<keyword evidence="6 7" id="KW-0472">Membrane</keyword>
<evidence type="ECO:0000256" key="3">
    <source>
        <dbReference type="ARBA" id="ARBA00022475"/>
    </source>
</evidence>
<protein>
    <submittedName>
        <fullName evidence="9">DedA family protein</fullName>
    </submittedName>
</protein>
<organism evidence="9 10">
    <name type="scientific">Arthrobacter halodurans</name>
    <dbReference type="NCBI Taxonomy" id="516699"/>
    <lineage>
        <taxon>Bacteria</taxon>
        <taxon>Bacillati</taxon>
        <taxon>Actinomycetota</taxon>
        <taxon>Actinomycetes</taxon>
        <taxon>Micrococcales</taxon>
        <taxon>Micrococcaceae</taxon>
        <taxon>Arthrobacter</taxon>
    </lineage>
</organism>
<dbReference type="EMBL" id="JBHDLJ010000002">
    <property type="protein sequence ID" value="MFB0833707.1"/>
    <property type="molecule type" value="Genomic_DNA"/>
</dbReference>
<reference evidence="9 10" key="1">
    <citation type="submission" date="2024-09" db="EMBL/GenBank/DDBJ databases">
        <authorList>
            <person name="Salinas-Garcia M.A."/>
            <person name="Prieme A."/>
        </authorList>
    </citation>
    <scope>NUCLEOTIDE SEQUENCE [LARGE SCALE GENOMIC DNA]</scope>
    <source>
        <strain evidence="9 10">DSM 21081</strain>
    </source>
</reference>
<evidence type="ECO:0000256" key="1">
    <source>
        <dbReference type="ARBA" id="ARBA00004651"/>
    </source>
</evidence>
<feature type="transmembrane region" description="Helical" evidence="7">
    <location>
        <begin position="125"/>
        <end position="143"/>
    </location>
</feature>
<dbReference type="InterPro" id="IPR032816">
    <property type="entry name" value="VTT_dom"/>
</dbReference>